<gene>
    <name evidence="3" type="ORF">OJ997_28930</name>
</gene>
<dbReference type="AlphaFoldDB" id="A0A9X3NDZ0"/>
<organism evidence="3 4">
    <name type="scientific">Solirubrobacter phytolaccae</name>
    <dbReference type="NCBI Taxonomy" id="1404360"/>
    <lineage>
        <taxon>Bacteria</taxon>
        <taxon>Bacillati</taxon>
        <taxon>Actinomycetota</taxon>
        <taxon>Thermoleophilia</taxon>
        <taxon>Solirubrobacterales</taxon>
        <taxon>Solirubrobacteraceae</taxon>
        <taxon>Solirubrobacter</taxon>
    </lineage>
</organism>
<protein>
    <submittedName>
        <fullName evidence="3">Polysaccharide deacetylase family protein</fullName>
    </submittedName>
</protein>
<evidence type="ECO:0000313" key="3">
    <source>
        <dbReference type="EMBL" id="MDA0184364.1"/>
    </source>
</evidence>
<feature type="domain" description="NodB homology" evidence="2">
    <location>
        <begin position="27"/>
        <end position="235"/>
    </location>
</feature>
<sequence length="266" mass="28683">MSGALAITVDVDGEAGLPGGGLGYAHRLTSRSERVYGLRCGLPRILSLLDEFAVRATFYVPGVTALRHPQEVAAIVEAGHELGHHGHTHRRPDTLDDAEQRAEIEQGLEALSPFGPRPLGYRAPGWELTPVTLALLDEYGFRWDSSLMGEDRPYLAAGTLVELPVHWSLDDAPYYAASLDGGGILAVWQRAVELAAKEDRPVTLTLHPEILGRPERAHVLREVLTAAARHDLAVHPHSELAGLTQAAPESSVAPGGNVSSRYQSEP</sequence>
<dbReference type="Gene3D" id="3.20.20.370">
    <property type="entry name" value="Glycoside hydrolase/deacetylase"/>
    <property type="match status" value="1"/>
</dbReference>
<comment type="caution">
    <text evidence="3">The sequence shown here is derived from an EMBL/GenBank/DDBJ whole genome shotgun (WGS) entry which is preliminary data.</text>
</comment>
<dbReference type="Proteomes" id="UP001147653">
    <property type="component" value="Unassembled WGS sequence"/>
</dbReference>
<evidence type="ECO:0000313" key="4">
    <source>
        <dbReference type="Proteomes" id="UP001147653"/>
    </source>
</evidence>
<dbReference type="RefSeq" id="WP_270028815.1">
    <property type="nucleotide sequence ID" value="NZ_JAPDDP010000074.1"/>
</dbReference>
<proteinExistence type="predicted"/>
<dbReference type="SUPFAM" id="SSF88713">
    <property type="entry name" value="Glycoside hydrolase/deacetylase"/>
    <property type="match status" value="1"/>
</dbReference>
<dbReference type="EMBL" id="JAPDDP010000074">
    <property type="protein sequence ID" value="MDA0184364.1"/>
    <property type="molecule type" value="Genomic_DNA"/>
</dbReference>
<dbReference type="PANTHER" id="PTHR47561:SF1">
    <property type="entry name" value="POLYSACCHARIDE DEACETYLASE FAMILY PROTEIN (AFU_ORTHOLOGUE AFUA_6G05030)"/>
    <property type="match status" value="1"/>
</dbReference>
<name>A0A9X3NDZ0_9ACTN</name>
<dbReference type="Pfam" id="PF01522">
    <property type="entry name" value="Polysacc_deac_1"/>
    <property type="match status" value="1"/>
</dbReference>
<keyword evidence="4" id="KW-1185">Reference proteome</keyword>
<dbReference type="InterPro" id="IPR002509">
    <property type="entry name" value="NODB_dom"/>
</dbReference>
<dbReference type="InterPro" id="IPR011330">
    <property type="entry name" value="Glyco_hydro/deAcase_b/a-brl"/>
</dbReference>
<feature type="region of interest" description="Disordered" evidence="1">
    <location>
        <begin position="243"/>
        <end position="266"/>
    </location>
</feature>
<accession>A0A9X3NDZ0</accession>
<evidence type="ECO:0000256" key="1">
    <source>
        <dbReference type="SAM" id="MobiDB-lite"/>
    </source>
</evidence>
<feature type="compositionally biased region" description="Polar residues" evidence="1">
    <location>
        <begin position="257"/>
        <end position="266"/>
    </location>
</feature>
<dbReference type="GO" id="GO:0005975">
    <property type="term" value="P:carbohydrate metabolic process"/>
    <property type="evidence" value="ECO:0007669"/>
    <property type="project" value="InterPro"/>
</dbReference>
<dbReference type="PANTHER" id="PTHR47561">
    <property type="entry name" value="POLYSACCHARIDE DEACETYLASE FAMILY PROTEIN (AFU_ORTHOLOGUE AFUA_6G05030)"/>
    <property type="match status" value="1"/>
</dbReference>
<reference evidence="3" key="1">
    <citation type="submission" date="2022-10" db="EMBL/GenBank/DDBJ databases">
        <title>The WGS of Solirubrobacter phytolaccae KCTC 29190.</title>
        <authorList>
            <person name="Jiang Z."/>
        </authorList>
    </citation>
    <scope>NUCLEOTIDE SEQUENCE</scope>
    <source>
        <strain evidence="3">KCTC 29190</strain>
    </source>
</reference>
<evidence type="ECO:0000259" key="2">
    <source>
        <dbReference type="PROSITE" id="PS51677"/>
    </source>
</evidence>
<dbReference type="GO" id="GO:0016810">
    <property type="term" value="F:hydrolase activity, acting on carbon-nitrogen (but not peptide) bonds"/>
    <property type="evidence" value="ECO:0007669"/>
    <property type="project" value="InterPro"/>
</dbReference>
<dbReference type="PROSITE" id="PS51677">
    <property type="entry name" value="NODB"/>
    <property type="match status" value="1"/>
</dbReference>